<dbReference type="EMBL" id="BARU01005741">
    <property type="protein sequence ID" value="GAH40712.1"/>
    <property type="molecule type" value="Genomic_DNA"/>
</dbReference>
<feature type="transmembrane region" description="Helical" evidence="1">
    <location>
        <begin position="45"/>
        <end position="64"/>
    </location>
</feature>
<evidence type="ECO:0000313" key="2">
    <source>
        <dbReference type="EMBL" id="GAH40712.1"/>
    </source>
</evidence>
<comment type="caution">
    <text evidence="2">The sequence shown here is derived from an EMBL/GenBank/DDBJ whole genome shotgun (WGS) entry which is preliminary data.</text>
</comment>
<keyword evidence="1" id="KW-0812">Transmembrane</keyword>
<keyword evidence="1" id="KW-0472">Membrane</keyword>
<reference evidence="2" key="1">
    <citation type="journal article" date="2014" name="Front. Microbiol.">
        <title>High frequency of phylogenetically diverse reductive dehalogenase-homologous genes in deep subseafloor sedimentary metagenomes.</title>
        <authorList>
            <person name="Kawai M."/>
            <person name="Futagami T."/>
            <person name="Toyoda A."/>
            <person name="Takaki Y."/>
            <person name="Nishi S."/>
            <person name="Hori S."/>
            <person name="Arai W."/>
            <person name="Tsubouchi T."/>
            <person name="Morono Y."/>
            <person name="Uchiyama I."/>
            <person name="Ito T."/>
            <person name="Fujiyama A."/>
            <person name="Inagaki F."/>
            <person name="Takami H."/>
        </authorList>
    </citation>
    <scope>NUCLEOTIDE SEQUENCE</scope>
    <source>
        <strain evidence="2">Expedition CK06-06</strain>
    </source>
</reference>
<feature type="transmembrane region" description="Helical" evidence="1">
    <location>
        <begin position="70"/>
        <end position="89"/>
    </location>
</feature>
<evidence type="ECO:0000256" key="1">
    <source>
        <dbReference type="SAM" id="Phobius"/>
    </source>
</evidence>
<name>X1F708_9ZZZZ</name>
<gene>
    <name evidence="2" type="ORF">S03H2_11235</name>
</gene>
<protein>
    <submittedName>
        <fullName evidence="2">Uncharacterized protein</fullName>
    </submittedName>
</protein>
<organism evidence="2">
    <name type="scientific">marine sediment metagenome</name>
    <dbReference type="NCBI Taxonomy" id="412755"/>
    <lineage>
        <taxon>unclassified sequences</taxon>
        <taxon>metagenomes</taxon>
        <taxon>ecological metagenomes</taxon>
    </lineage>
</organism>
<dbReference type="AlphaFoldDB" id="X1F708"/>
<keyword evidence="1" id="KW-1133">Transmembrane helix</keyword>
<sequence>MKQFYTSDQASEFMQSQDFKKLSKLKRFVFAVKNISPERLIYNKLCGNIGTCVGMTAAIVYLIFLKVYWMLFFLPFILLVQVMSTIETSQQLQRIKQMKEELEKLERMGKGGND</sequence>
<proteinExistence type="predicted"/>
<accession>X1F708</accession>